<dbReference type="SUPFAM" id="SSF54211">
    <property type="entry name" value="Ribosomal protein S5 domain 2-like"/>
    <property type="match status" value="1"/>
</dbReference>
<keyword evidence="5 7" id="KW-0378">Hydrolase</keyword>
<dbReference type="PROSITE" id="PS00648">
    <property type="entry name" value="RIBONUCLEASE_P"/>
    <property type="match status" value="1"/>
</dbReference>
<dbReference type="Pfam" id="PF00825">
    <property type="entry name" value="Ribonuclease_P"/>
    <property type="match status" value="1"/>
</dbReference>
<dbReference type="InterPro" id="IPR000100">
    <property type="entry name" value="RNase_P"/>
</dbReference>
<organism evidence="9 10">
    <name type="scientific">Tepidibacter hydrothermalis</name>
    <dbReference type="NCBI Taxonomy" id="3036126"/>
    <lineage>
        <taxon>Bacteria</taxon>
        <taxon>Bacillati</taxon>
        <taxon>Bacillota</taxon>
        <taxon>Clostridia</taxon>
        <taxon>Peptostreptococcales</taxon>
        <taxon>Peptostreptococcaceae</taxon>
        <taxon>Tepidibacter</taxon>
    </lineage>
</organism>
<dbReference type="InterPro" id="IPR020539">
    <property type="entry name" value="RNase_P_CS"/>
</dbReference>
<dbReference type="RefSeq" id="WP_277732264.1">
    <property type="nucleotide sequence ID" value="NZ_CP120733.1"/>
</dbReference>
<dbReference type="Proteomes" id="UP001222800">
    <property type="component" value="Chromosome"/>
</dbReference>
<comment type="function">
    <text evidence="1 7">RNaseP catalyzes the removal of the 5'-leader sequence from pre-tRNA to produce the mature 5'-terminus. It can also cleave other RNA substrates such as 4.5S RNA. The protein component plays an auxiliary but essential role in vivo by binding to the 5'-leader sequence and broadening the substrate specificity of the ribozyme.</text>
</comment>
<dbReference type="HAMAP" id="MF_00227">
    <property type="entry name" value="RNase_P"/>
    <property type="match status" value="1"/>
</dbReference>
<keyword evidence="3 7" id="KW-0540">Nuclease</keyword>
<dbReference type="EC" id="3.1.26.5" evidence="7 8"/>
<evidence type="ECO:0000256" key="6">
    <source>
        <dbReference type="ARBA" id="ARBA00022884"/>
    </source>
</evidence>
<keyword evidence="2 7" id="KW-0819">tRNA processing</keyword>
<gene>
    <name evidence="7 9" type="primary">rnpA</name>
    <name evidence="9" type="ORF">P4S50_18330</name>
</gene>
<evidence type="ECO:0000313" key="10">
    <source>
        <dbReference type="Proteomes" id="UP001222800"/>
    </source>
</evidence>
<comment type="similarity">
    <text evidence="7">Belongs to the RnpA family.</text>
</comment>
<dbReference type="NCBIfam" id="TIGR00188">
    <property type="entry name" value="rnpA"/>
    <property type="match status" value="1"/>
</dbReference>
<evidence type="ECO:0000256" key="4">
    <source>
        <dbReference type="ARBA" id="ARBA00022759"/>
    </source>
</evidence>
<dbReference type="InterPro" id="IPR014721">
    <property type="entry name" value="Ribsml_uS5_D2-typ_fold_subgr"/>
</dbReference>
<evidence type="ECO:0000256" key="8">
    <source>
        <dbReference type="NCBIfam" id="TIGR00188"/>
    </source>
</evidence>
<accession>A0ABY8EFM0</accession>
<dbReference type="InterPro" id="IPR020568">
    <property type="entry name" value="Ribosomal_Su5_D2-typ_SF"/>
</dbReference>
<keyword evidence="6 7" id="KW-0694">RNA-binding</keyword>
<dbReference type="EMBL" id="CP120733">
    <property type="protein sequence ID" value="WFD10287.1"/>
    <property type="molecule type" value="Genomic_DNA"/>
</dbReference>
<evidence type="ECO:0000256" key="3">
    <source>
        <dbReference type="ARBA" id="ARBA00022722"/>
    </source>
</evidence>
<keyword evidence="4 7" id="KW-0255">Endonuclease</keyword>
<protein>
    <recommendedName>
        <fullName evidence="7 8">Ribonuclease P protein component</fullName>
        <shortName evidence="7">RNase P protein</shortName>
        <shortName evidence="7">RNaseP protein</shortName>
        <ecNumber evidence="7 8">3.1.26.5</ecNumber>
    </recommendedName>
    <alternativeName>
        <fullName evidence="7">Protein C5</fullName>
    </alternativeName>
</protein>
<evidence type="ECO:0000256" key="7">
    <source>
        <dbReference type="HAMAP-Rule" id="MF_00227"/>
    </source>
</evidence>
<dbReference type="Gene3D" id="3.30.230.10">
    <property type="match status" value="1"/>
</dbReference>
<dbReference type="PANTHER" id="PTHR33992">
    <property type="entry name" value="RIBONUCLEASE P PROTEIN COMPONENT"/>
    <property type="match status" value="1"/>
</dbReference>
<keyword evidence="10" id="KW-1185">Reference proteome</keyword>
<proteinExistence type="inferred from homology"/>
<comment type="subunit">
    <text evidence="7">Consists of a catalytic RNA component (M1 or rnpB) and a protein subunit.</text>
</comment>
<dbReference type="PANTHER" id="PTHR33992:SF1">
    <property type="entry name" value="RIBONUCLEASE P PROTEIN COMPONENT"/>
    <property type="match status" value="1"/>
</dbReference>
<sequence>MDFVNANGIKKDSDFRQVYKSGKSFANRLLVMYVVKNNLDINRVGFSVSKKIGKAVVRNKVKRRMRESFRLCSNDNMIKLGYDFVFIARMPISESDFISTQKSMINLFKKGNIIRR</sequence>
<evidence type="ECO:0000256" key="5">
    <source>
        <dbReference type="ARBA" id="ARBA00022801"/>
    </source>
</evidence>
<name>A0ABY8EFM0_9FIRM</name>
<evidence type="ECO:0000256" key="1">
    <source>
        <dbReference type="ARBA" id="ARBA00002663"/>
    </source>
</evidence>
<evidence type="ECO:0000313" key="9">
    <source>
        <dbReference type="EMBL" id="WFD10287.1"/>
    </source>
</evidence>
<comment type="catalytic activity">
    <reaction evidence="7">
        <text>Endonucleolytic cleavage of RNA, removing 5'-extranucleotides from tRNA precursor.</text>
        <dbReference type="EC" id="3.1.26.5"/>
    </reaction>
</comment>
<evidence type="ECO:0000256" key="2">
    <source>
        <dbReference type="ARBA" id="ARBA00022694"/>
    </source>
</evidence>
<dbReference type="GO" id="GO:0004526">
    <property type="term" value="F:ribonuclease P activity"/>
    <property type="evidence" value="ECO:0007669"/>
    <property type="project" value="UniProtKB-EC"/>
</dbReference>
<reference evidence="9 10" key="1">
    <citation type="submission" date="2023-03" db="EMBL/GenBank/DDBJ databases">
        <title>Complete genome sequence of Tepidibacter sp. SWIR-1, isolated from a deep-sea hydrothermal vent.</title>
        <authorList>
            <person name="Li X."/>
        </authorList>
    </citation>
    <scope>NUCLEOTIDE SEQUENCE [LARGE SCALE GENOMIC DNA]</scope>
    <source>
        <strain evidence="9 10">SWIR-1</strain>
    </source>
</reference>